<feature type="transmembrane region" description="Helical" evidence="11">
    <location>
        <begin position="146"/>
        <end position="167"/>
    </location>
</feature>
<evidence type="ECO:0000256" key="10">
    <source>
        <dbReference type="ARBA" id="ARBA00023136"/>
    </source>
</evidence>
<evidence type="ECO:0000256" key="5">
    <source>
        <dbReference type="ARBA" id="ARBA00022692"/>
    </source>
</evidence>
<keyword evidence="7" id="KW-0862">Zinc</keyword>
<dbReference type="GO" id="GO:0016020">
    <property type="term" value="C:membrane"/>
    <property type="evidence" value="ECO:0007669"/>
    <property type="project" value="UniProtKB-SubCell"/>
</dbReference>
<evidence type="ECO:0000256" key="3">
    <source>
        <dbReference type="ARBA" id="ARBA00007931"/>
    </source>
</evidence>
<dbReference type="PANTHER" id="PTHR42837:SF2">
    <property type="entry name" value="MEMBRANE METALLOPROTEASE ARASP2, CHLOROPLASTIC-RELATED"/>
    <property type="match status" value="1"/>
</dbReference>
<dbReference type="AlphaFoldDB" id="A0A1F7W7E6"/>
<reference evidence="13 14" key="1">
    <citation type="journal article" date="2016" name="Nat. Commun.">
        <title>Thousands of microbial genomes shed light on interconnected biogeochemical processes in an aquifer system.</title>
        <authorList>
            <person name="Anantharaman K."/>
            <person name="Brown C.T."/>
            <person name="Hug L.A."/>
            <person name="Sharon I."/>
            <person name="Castelle C.J."/>
            <person name="Probst A.J."/>
            <person name="Thomas B.C."/>
            <person name="Singh A."/>
            <person name="Wilkins M.J."/>
            <person name="Karaoz U."/>
            <person name="Brodie E.L."/>
            <person name="Williams K.H."/>
            <person name="Hubbard S.S."/>
            <person name="Banfield J.F."/>
        </authorList>
    </citation>
    <scope>NUCLEOTIDE SEQUENCE [LARGE SCALE GENOMIC DNA]</scope>
</reference>
<gene>
    <name evidence="13" type="ORF">A2318_00265</name>
</gene>
<dbReference type="EMBL" id="MGFD01000020">
    <property type="protein sequence ID" value="OGL98700.1"/>
    <property type="molecule type" value="Genomic_DNA"/>
</dbReference>
<accession>A0A1F7W7E6</accession>
<feature type="transmembrane region" description="Helical" evidence="11">
    <location>
        <begin position="122"/>
        <end position="140"/>
    </location>
</feature>
<dbReference type="GO" id="GO:0006508">
    <property type="term" value="P:proteolysis"/>
    <property type="evidence" value="ECO:0007669"/>
    <property type="project" value="UniProtKB-KW"/>
</dbReference>
<keyword evidence="6" id="KW-0378">Hydrolase</keyword>
<organism evidence="13 14">
    <name type="scientific">Candidatus Uhrbacteria bacterium RIFOXYB2_FULL_45_11</name>
    <dbReference type="NCBI Taxonomy" id="1802421"/>
    <lineage>
        <taxon>Bacteria</taxon>
        <taxon>Candidatus Uhriibacteriota</taxon>
    </lineage>
</organism>
<evidence type="ECO:0000256" key="6">
    <source>
        <dbReference type="ARBA" id="ARBA00022801"/>
    </source>
</evidence>
<sequence>MSLFLILIIFCLAMALHELGHAFAMKRNNVPIKKICLVGFGPKICEFRLTRWFGDTPIEIRAIPIGASVTMGKVGNKEIELTALPFRTAMEIFSAGIIANFASAFACLIIPTIYKWYEIGELMRGVLWSLLLMTITFVLLKYQRWIALFIPLVGIAMFGIILYAIFFNNVPTTTVISGPIETVEVFHKMQAKKDGFIDAWKFASVLSLALGLSNSLPFLPFDGGHTLNGWIQKIIGHKRYNRFKTAITTSLLAPGLLLIVFAIGRDIYLSMLKLFS</sequence>
<comment type="similarity">
    <text evidence="3">Belongs to the peptidase M50B family.</text>
</comment>
<evidence type="ECO:0000313" key="13">
    <source>
        <dbReference type="EMBL" id="OGL98700.1"/>
    </source>
</evidence>
<comment type="subcellular location">
    <subcellularLocation>
        <location evidence="2">Membrane</location>
        <topology evidence="2">Multi-pass membrane protein</topology>
    </subcellularLocation>
</comment>
<keyword evidence="4" id="KW-0645">Protease</keyword>
<feature type="domain" description="Peptidase M50" evidence="12">
    <location>
        <begin position="6"/>
        <end position="253"/>
    </location>
</feature>
<dbReference type="GO" id="GO:0004222">
    <property type="term" value="F:metalloendopeptidase activity"/>
    <property type="evidence" value="ECO:0007669"/>
    <property type="project" value="InterPro"/>
</dbReference>
<evidence type="ECO:0000256" key="4">
    <source>
        <dbReference type="ARBA" id="ARBA00022670"/>
    </source>
</evidence>
<protein>
    <recommendedName>
        <fullName evidence="12">Peptidase M50 domain-containing protein</fullName>
    </recommendedName>
</protein>
<evidence type="ECO:0000259" key="12">
    <source>
        <dbReference type="Pfam" id="PF02163"/>
    </source>
</evidence>
<evidence type="ECO:0000256" key="8">
    <source>
        <dbReference type="ARBA" id="ARBA00022989"/>
    </source>
</evidence>
<proteinExistence type="inferred from homology"/>
<evidence type="ECO:0000313" key="14">
    <source>
        <dbReference type="Proteomes" id="UP000177331"/>
    </source>
</evidence>
<evidence type="ECO:0000256" key="2">
    <source>
        <dbReference type="ARBA" id="ARBA00004141"/>
    </source>
</evidence>
<dbReference type="Pfam" id="PF02163">
    <property type="entry name" value="Peptidase_M50"/>
    <property type="match status" value="1"/>
</dbReference>
<dbReference type="InterPro" id="IPR004387">
    <property type="entry name" value="Pept_M50_Zn"/>
</dbReference>
<name>A0A1F7W7E6_9BACT</name>
<evidence type="ECO:0000256" key="11">
    <source>
        <dbReference type="SAM" id="Phobius"/>
    </source>
</evidence>
<dbReference type="Proteomes" id="UP000177331">
    <property type="component" value="Unassembled WGS sequence"/>
</dbReference>
<evidence type="ECO:0000256" key="1">
    <source>
        <dbReference type="ARBA" id="ARBA00001947"/>
    </source>
</evidence>
<keyword evidence="10 11" id="KW-0472">Membrane</keyword>
<feature type="transmembrane region" description="Helical" evidence="11">
    <location>
        <begin position="243"/>
        <end position="264"/>
    </location>
</feature>
<dbReference type="PANTHER" id="PTHR42837">
    <property type="entry name" value="REGULATOR OF SIGMA-E PROTEASE RSEP"/>
    <property type="match status" value="1"/>
</dbReference>
<feature type="transmembrane region" description="Helical" evidence="11">
    <location>
        <begin position="92"/>
        <end position="110"/>
    </location>
</feature>
<evidence type="ECO:0000256" key="7">
    <source>
        <dbReference type="ARBA" id="ARBA00022833"/>
    </source>
</evidence>
<comment type="caution">
    <text evidence="13">The sequence shown here is derived from an EMBL/GenBank/DDBJ whole genome shotgun (WGS) entry which is preliminary data.</text>
</comment>
<dbReference type="STRING" id="1802421.A2318_00265"/>
<evidence type="ECO:0000256" key="9">
    <source>
        <dbReference type="ARBA" id="ARBA00023049"/>
    </source>
</evidence>
<dbReference type="InterPro" id="IPR008915">
    <property type="entry name" value="Peptidase_M50"/>
</dbReference>
<comment type="cofactor">
    <cofactor evidence="1">
        <name>Zn(2+)</name>
        <dbReference type="ChEBI" id="CHEBI:29105"/>
    </cofactor>
</comment>
<keyword evidence="9" id="KW-0482">Metalloprotease</keyword>
<keyword evidence="5 11" id="KW-0812">Transmembrane</keyword>
<keyword evidence="8 11" id="KW-1133">Transmembrane helix</keyword>